<dbReference type="Pfam" id="PF23297">
    <property type="entry name" value="ACP_SdgA_C"/>
    <property type="match status" value="1"/>
</dbReference>
<dbReference type="STRING" id="155417.A0A4Q4SU91"/>
<dbReference type="SUPFAM" id="SSF51735">
    <property type="entry name" value="NAD(P)-binding Rossmann-fold domains"/>
    <property type="match status" value="2"/>
</dbReference>
<keyword evidence="6" id="KW-0511">Multifunctional enzyme</keyword>
<dbReference type="Pfam" id="PF23114">
    <property type="entry name" value="NAD-bd_HRPKS_sdrA"/>
    <property type="match status" value="1"/>
</dbReference>
<dbReference type="Pfam" id="PF08659">
    <property type="entry name" value="KR"/>
    <property type="match status" value="1"/>
</dbReference>
<dbReference type="InterPro" id="IPR013968">
    <property type="entry name" value="PKS_KR"/>
</dbReference>
<keyword evidence="2" id="KW-0597">Phosphoprotein</keyword>
<dbReference type="CDD" id="cd05195">
    <property type="entry name" value="enoyl_red"/>
    <property type="match status" value="1"/>
</dbReference>
<reference evidence="9 10" key="1">
    <citation type="submission" date="2018-06" db="EMBL/GenBank/DDBJ databases">
        <title>Complete Genomes of Monosporascus.</title>
        <authorList>
            <person name="Robinson A.J."/>
            <person name="Natvig D.O."/>
        </authorList>
    </citation>
    <scope>NUCLEOTIDE SEQUENCE [LARGE SCALE GENOMIC DNA]</scope>
    <source>
        <strain evidence="9 10">CBS 110550</strain>
    </source>
</reference>
<keyword evidence="1" id="KW-0596">Phosphopantetheine</keyword>
<evidence type="ECO:0000256" key="4">
    <source>
        <dbReference type="ARBA" id="ARBA00022857"/>
    </source>
</evidence>
<dbReference type="InterPro" id="IPR029063">
    <property type="entry name" value="SAM-dependent_MTases_sf"/>
</dbReference>
<comment type="caution">
    <text evidence="9">The sequence shown here is derived from an EMBL/GenBank/DDBJ whole genome shotgun (WGS) entry which is preliminary data.</text>
</comment>
<dbReference type="InterPro" id="IPR036291">
    <property type="entry name" value="NAD(P)-bd_dom_sf"/>
</dbReference>
<dbReference type="SMART" id="SM00822">
    <property type="entry name" value="PKS_KR"/>
    <property type="match status" value="1"/>
</dbReference>
<dbReference type="InterPro" id="IPR013149">
    <property type="entry name" value="ADH-like_C"/>
</dbReference>
<feature type="domain" description="Carrier" evidence="8">
    <location>
        <begin position="1319"/>
        <end position="1396"/>
    </location>
</feature>
<dbReference type="InterPro" id="IPR049551">
    <property type="entry name" value="PKS_DH_C"/>
</dbReference>
<evidence type="ECO:0000256" key="6">
    <source>
        <dbReference type="ARBA" id="ARBA00023268"/>
    </source>
</evidence>
<dbReference type="GO" id="GO:0031177">
    <property type="term" value="F:phosphopantetheine binding"/>
    <property type="evidence" value="ECO:0007669"/>
    <property type="project" value="InterPro"/>
</dbReference>
<dbReference type="PANTHER" id="PTHR45681:SF6">
    <property type="entry name" value="POLYKETIDE SYNTHASE 37"/>
    <property type="match status" value="1"/>
</dbReference>
<dbReference type="InterPro" id="IPR036736">
    <property type="entry name" value="ACP-like_sf"/>
</dbReference>
<dbReference type="CDD" id="cd02440">
    <property type="entry name" value="AdoMet_MTases"/>
    <property type="match status" value="1"/>
</dbReference>
<evidence type="ECO:0000259" key="8">
    <source>
        <dbReference type="PROSITE" id="PS50075"/>
    </source>
</evidence>
<dbReference type="InterPro" id="IPR013154">
    <property type="entry name" value="ADH-like_N"/>
</dbReference>
<dbReference type="Pfam" id="PF08242">
    <property type="entry name" value="Methyltransf_12"/>
    <property type="match status" value="1"/>
</dbReference>
<keyword evidence="5" id="KW-0560">Oxidoreductase</keyword>
<dbReference type="InterPro" id="IPR042104">
    <property type="entry name" value="PKS_dehydratase_sf"/>
</dbReference>
<evidence type="ECO:0000256" key="5">
    <source>
        <dbReference type="ARBA" id="ARBA00023002"/>
    </source>
</evidence>
<dbReference type="GO" id="GO:0016491">
    <property type="term" value="F:oxidoreductase activity"/>
    <property type="evidence" value="ECO:0007669"/>
    <property type="project" value="UniProtKB-KW"/>
</dbReference>
<gene>
    <name evidence="9" type="ORF">DL764_009708</name>
</gene>
<evidence type="ECO:0000256" key="2">
    <source>
        <dbReference type="ARBA" id="ARBA00022553"/>
    </source>
</evidence>
<dbReference type="Gene3D" id="3.40.50.150">
    <property type="entry name" value="Vaccinia Virus protein VP39"/>
    <property type="match status" value="1"/>
</dbReference>
<organism evidence="9 10">
    <name type="scientific">Monosporascus ibericus</name>
    <dbReference type="NCBI Taxonomy" id="155417"/>
    <lineage>
        <taxon>Eukaryota</taxon>
        <taxon>Fungi</taxon>
        <taxon>Dikarya</taxon>
        <taxon>Ascomycota</taxon>
        <taxon>Pezizomycotina</taxon>
        <taxon>Sordariomycetes</taxon>
        <taxon>Xylariomycetidae</taxon>
        <taxon>Xylariales</taxon>
        <taxon>Xylariales incertae sedis</taxon>
        <taxon>Monosporascus</taxon>
    </lineage>
</organism>
<dbReference type="SMART" id="SM00829">
    <property type="entry name" value="PKS_ER"/>
    <property type="match status" value="1"/>
</dbReference>
<keyword evidence="3" id="KW-0808">Transferase</keyword>
<evidence type="ECO:0000256" key="7">
    <source>
        <dbReference type="ARBA" id="ARBA00023315"/>
    </source>
</evidence>
<evidence type="ECO:0000256" key="1">
    <source>
        <dbReference type="ARBA" id="ARBA00022450"/>
    </source>
</evidence>
<dbReference type="Pfam" id="PF14765">
    <property type="entry name" value="PS-DH"/>
    <property type="match status" value="1"/>
</dbReference>
<evidence type="ECO:0000256" key="3">
    <source>
        <dbReference type="ARBA" id="ARBA00022679"/>
    </source>
</evidence>
<dbReference type="InterPro" id="IPR009081">
    <property type="entry name" value="PP-bd_ACP"/>
</dbReference>
<dbReference type="OrthoDB" id="329835at2759"/>
<dbReference type="InterPro" id="IPR056501">
    <property type="entry name" value="NAD-bd_HRPKS_sdrA"/>
</dbReference>
<dbReference type="InterPro" id="IPR050444">
    <property type="entry name" value="Polyketide_Synthase"/>
</dbReference>
<dbReference type="Gene3D" id="3.40.50.720">
    <property type="entry name" value="NAD(P)-binding Rossmann-like Domain"/>
    <property type="match status" value="1"/>
</dbReference>
<dbReference type="SUPFAM" id="SSF47336">
    <property type="entry name" value="ACP-like"/>
    <property type="match status" value="1"/>
</dbReference>
<proteinExistence type="predicted"/>
<dbReference type="Gene3D" id="1.10.1200.10">
    <property type="entry name" value="ACP-like"/>
    <property type="match status" value="1"/>
</dbReference>
<dbReference type="Pfam" id="PF00107">
    <property type="entry name" value="ADH_zinc_N"/>
    <property type="match status" value="1"/>
</dbReference>
<dbReference type="GO" id="GO:0016746">
    <property type="term" value="F:acyltransferase activity"/>
    <property type="evidence" value="ECO:0007669"/>
    <property type="project" value="UniProtKB-KW"/>
</dbReference>
<dbReference type="InterPro" id="IPR057326">
    <property type="entry name" value="KR_dom"/>
</dbReference>
<keyword evidence="10" id="KW-1185">Reference proteome</keyword>
<dbReference type="InterPro" id="IPR013217">
    <property type="entry name" value="Methyltransf_12"/>
</dbReference>
<evidence type="ECO:0000313" key="9">
    <source>
        <dbReference type="EMBL" id="RYO81820.1"/>
    </source>
</evidence>
<dbReference type="Pfam" id="PF08240">
    <property type="entry name" value="ADH_N"/>
    <property type="match status" value="1"/>
</dbReference>
<dbReference type="PANTHER" id="PTHR45681">
    <property type="entry name" value="POLYKETIDE SYNTHASE 44-RELATED"/>
    <property type="match status" value="1"/>
</dbReference>
<accession>A0A4Q4SU91</accession>
<sequence length="1406" mass="155955">MPAPSYILHPSTLDGLAQLVVPALTQHRGDLPTMVPVHVARIWVDCSSTELSKGKIQVAAQCNLRGYRGASANIVGTLRDSGYPLVYFDGLETTFISSTATPSMEDTQMRSLCTRLMWKPDIDVMNYEQVLRFCTQGRPKEAADAVSTYRSLLVAIMAFVEEAIAFLEENPTLHLERHLEAYASWMMYQRQRVSNGELLYLHNSVHDLLSDRSARGHLITQVENSGADGFFFMQVGRNLLRILSGEVDPLDLMFRDGLADHYYERMLANDHHAHPASAYIDLLCFKNPSMRILEVGAGTGGQTLRLLETMSADGVKKWAQYDYTDISPGFFGQARAKFQEYADRMTFRVCDISKDPLSQSFEKESYDIVVASHVLHATDDLDQSLRNIRKLLKPGGKLFLFETTRPEAIHIGFAFGLLKGWWSPLDHEPRSRHSPCLTTEQWDNRLRRTGFSGVAMEIPGQENLECQYSSIIIANAVEPDSGTTKSPKEIALVVTKQKKIHPATIHLVQRGCVDCLSGFNVYTLAELSQLDNLESVIVVSLLELEATFLDNISEVNYTHLKTVLTKSKEVLWVTKALSDHIEPRHYLSHGLGRALMSEDLERKFVTLSLDAFGEDAKKMADIILRLVKLMAESGVENLECNYVATQDGLKICRVSENGKMDKRVAQATAQREEKDCQFRGNTQLELQIRSPGHLNTLEWIESEKQLCEFPLLDDEVDVEVKAVGLTFRDHLVASGQLNALELGTECAGIIRAAGRQSGFQLGDRVCLIGCSTLRSAIRVKSDAAVVIPSGMGFTEAATMPTALCLAYHALVNVSRLQRGETVLIYQGASCTGQLAIRLARNIGANVLVTTSSATKGEFLHRELKVPKDAIFYSDDASNLRNIYQKTHGEGLDVVIGSLMDDTSVEFLECIAPFGRLVDIGLTRTASMREPTLNMRRNVSRANVNIFELLKSKPSIVYRTFQEAMKLGLKAQFTPPRPLHVFRPDQIELALHHFQDADVAGKRIIEVVPDSAVLANVKTRPRYRFPADATYVIAGGLGGLGRSFARWMASRGARNLVLLSRSGAETAPARTLLDELQTQGVFVAAPQVDISDITSLKNELQRLVKHMPPIRGCIQATVALRDNLFENMTYEDWLTSTRSKVTGSWNLHETLPVDLDFFILLSSVNGIFGGRAQANYAAGNTFKDALAHYRIAHGQKAVSIDLGLMVAEGVVAENEFLLASMRRIGHLMDITQDELIALLDFYCDPSLPLLADDDAQILVGIEMPSAVLAKGIDLHHSIRRPMFRHLFQMGSEKATMESCNTEVGIVDHALVLKRAASQDEAAALVTKWFCNKIGQVLGLADADIDVTKPVHTYGIDSLVAIDLKNWFGRAIGAEIEAFLLLGNLSLEQLSTEAAKKSRYRREVLSAL</sequence>
<dbReference type="SUPFAM" id="SSF50129">
    <property type="entry name" value="GroES-like"/>
    <property type="match status" value="1"/>
</dbReference>
<evidence type="ECO:0000313" key="10">
    <source>
        <dbReference type="Proteomes" id="UP000293360"/>
    </source>
</evidence>
<dbReference type="Gene3D" id="3.10.129.110">
    <property type="entry name" value="Polyketide synthase dehydratase"/>
    <property type="match status" value="1"/>
</dbReference>
<dbReference type="SMART" id="SM00823">
    <property type="entry name" value="PKS_PP"/>
    <property type="match status" value="1"/>
</dbReference>
<dbReference type="InterPro" id="IPR020806">
    <property type="entry name" value="PKS_PP-bd"/>
</dbReference>
<dbReference type="Proteomes" id="UP000293360">
    <property type="component" value="Unassembled WGS sequence"/>
</dbReference>
<keyword evidence="4" id="KW-0521">NADP</keyword>
<dbReference type="EMBL" id="QJNU01000972">
    <property type="protein sequence ID" value="RYO81820.1"/>
    <property type="molecule type" value="Genomic_DNA"/>
</dbReference>
<dbReference type="InterPro" id="IPR020843">
    <property type="entry name" value="ER"/>
</dbReference>
<dbReference type="PROSITE" id="PS50075">
    <property type="entry name" value="CARRIER"/>
    <property type="match status" value="1"/>
</dbReference>
<dbReference type="InterPro" id="IPR011032">
    <property type="entry name" value="GroES-like_sf"/>
</dbReference>
<keyword evidence="7" id="KW-0012">Acyltransferase</keyword>
<protein>
    <recommendedName>
        <fullName evidence="8">Carrier domain-containing protein</fullName>
    </recommendedName>
</protein>
<dbReference type="Gene3D" id="3.90.180.10">
    <property type="entry name" value="Medium-chain alcohol dehydrogenases, catalytic domain"/>
    <property type="match status" value="1"/>
</dbReference>
<name>A0A4Q4SU91_9PEZI</name>
<dbReference type="SUPFAM" id="SSF53335">
    <property type="entry name" value="S-adenosyl-L-methionine-dependent methyltransferases"/>
    <property type="match status" value="1"/>
</dbReference>
<dbReference type="GO" id="GO:0044550">
    <property type="term" value="P:secondary metabolite biosynthetic process"/>
    <property type="evidence" value="ECO:0007669"/>
    <property type="project" value="UniProtKB-ARBA"/>
</dbReference>